<dbReference type="GO" id="GO:0003677">
    <property type="term" value="F:DNA binding"/>
    <property type="evidence" value="ECO:0007669"/>
    <property type="project" value="UniProtKB-KW"/>
</dbReference>
<dbReference type="Gene3D" id="3.40.50.300">
    <property type="entry name" value="P-loop containing nucleotide triphosphate hydrolases"/>
    <property type="match status" value="2"/>
</dbReference>
<feature type="coiled-coil region" evidence="13">
    <location>
        <begin position="507"/>
        <end position="534"/>
    </location>
</feature>
<dbReference type="InterPro" id="IPR032284">
    <property type="entry name" value="RecQ_Zn-bd"/>
</dbReference>
<gene>
    <name evidence="16" type="ORF">N2K84_05160</name>
</gene>
<sequence length="635" mass="73648">MNEFQAILTKYWGYSQFRPLQEEIIHSIAEGKDTLGLMPTGGGKSITFQVYSLSRPGICLVVTPLISLMKDQVENLQKKGIKAMAIHSGMSMQEVRLAFDSAAWGDFKFLYLSPERIATERFRERLPQMKVNLIAVDEAHCISQWGYDFRPSYLRIRELRELLPDVPVLALTATATLKVEKDIQQQLNFKSENVLRKSFFRDNLAYLVREREDKLQYLLQSVQKAKGTGIVYVRSRKLTREISDYLRKNKVSADYYHAGLTAASRTKKQEDWKDGRTRVIVATNAFGMGIDKPDVRFVIHLGPPDSPEAYFQEAGRAGRDEKKAYAVLIAAKSDLLALKKQVEKAFPPVDVIKRVYDALGNYFQLAVGFGKDQILDFSIGDFAGRYNLPITTVLNCLKILQREGYLELTEELDNPSRVHFQVERDDLYRFQVANASFDGFIKLLLRSYSGLFQNYVGIDEDLLAKRANISIDVVYRFLNHLNSHKIIHYIPRKKTPFIIFTRERLEIGRLKISKENYTDRKNEYQERIDAMLRYSTSKLKCRSQLLLEYFGEKGSVRCGKCDICLERNELGLSQLEFDNIARQLKEYLHEPCLFEELIFKINHNEDKIIQVIRWLIDNGKIIHRIDNRLEWRQEV</sequence>
<organism evidence="16 17">
    <name type="scientific">Gaoshiqia sediminis</name>
    <dbReference type="NCBI Taxonomy" id="2986998"/>
    <lineage>
        <taxon>Bacteria</taxon>
        <taxon>Pseudomonadati</taxon>
        <taxon>Bacteroidota</taxon>
        <taxon>Bacteroidia</taxon>
        <taxon>Marinilabiliales</taxon>
        <taxon>Prolixibacteraceae</taxon>
        <taxon>Gaoshiqia</taxon>
    </lineage>
</organism>
<dbReference type="PROSITE" id="PS51194">
    <property type="entry name" value="HELICASE_CTER"/>
    <property type="match status" value="1"/>
</dbReference>
<keyword evidence="17" id="KW-1185">Reference proteome</keyword>
<keyword evidence="6" id="KW-0067">ATP-binding</keyword>
<keyword evidence="5 16" id="KW-0347">Helicase</keyword>
<dbReference type="GO" id="GO:0006281">
    <property type="term" value="P:DNA repair"/>
    <property type="evidence" value="ECO:0007669"/>
    <property type="project" value="TreeGrafter"/>
</dbReference>
<protein>
    <recommendedName>
        <fullName evidence="11">ATP-dependent DNA helicase RecQ</fullName>
        <ecNumber evidence="10">5.6.2.4</ecNumber>
    </recommendedName>
    <alternativeName>
        <fullName evidence="12">DNA 3'-5' helicase RecQ</fullName>
    </alternativeName>
</protein>
<keyword evidence="3" id="KW-0547">Nucleotide-binding</keyword>
<dbReference type="AlphaFoldDB" id="A0AA41Y549"/>
<dbReference type="GO" id="GO:0030894">
    <property type="term" value="C:replisome"/>
    <property type="evidence" value="ECO:0007669"/>
    <property type="project" value="TreeGrafter"/>
</dbReference>
<dbReference type="Pfam" id="PF00271">
    <property type="entry name" value="Helicase_C"/>
    <property type="match status" value="1"/>
</dbReference>
<keyword evidence="8" id="KW-0413">Isomerase</keyword>
<comment type="similarity">
    <text evidence="1">Belongs to the helicase family. RecQ subfamily.</text>
</comment>
<evidence type="ECO:0000259" key="14">
    <source>
        <dbReference type="PROSITE" id="PS51192"/>
    </source>
</evidence>
<evidence type="ECO:0000256" key="13">
    <source>
        <dbReference type="SAM" id="Coils"/>
    </source>
</evidence>
<dbReference type="Pfam" id="PF00270">
    <property type="entry name" value="DEAD"/>
    <property type="match status" value="1"/>
</dbReference>
<evidence type="ECO:0000256" key="10">
    <source>
        <dbReference type="ARBA" id="ARBA00034808"/>
    </source>
</evidence>
<evidence type="ECO:0000256" key="8">
    <source>
        <dbReference type="ARBA" id="ARBA00023235"/>
    </source>
</evidence>
<dbReference type="InterPro" id="IPR011545">
    <property type="entry name" value="DEAD/DEAH_box_helicase_dom"/>
</dbReference>
<keyword evidence="13" id="KW-0175">Coiled coil</keyword>
<evidence type="ECO:0000256" key="12">
    <source>
        <dbReference type="ARBA" id="ARBA00044550"/>
    </source>
</evidence>
<dbReference type="SMART" id="SM00487">
    <property type="entry name" value="DEXDc"/>
    <property type="match status" value="1"/>
</dbReference>
<dbReference type="GO" id="GO:0006310">
    <property type="term" value="P:DNA recombination"/>
    <property type="evidence" value="ECO:0007669"/>
    <property type="project" value="InterPro"/>
</dbReference>
<dbReference type="EMBL" id="JAPAAF010000005">
    <property type="protein sequence ID" value="MCW0482109.1"/>
    <property type="molecule type" value="Genomic_DNA"/>
</dbReference>
<evidence type="ECO:0000259" key="15">
    <source>
        <dbReference type="PROSITE" id="PS51194"/>
    </source>
</evidence>
<accession>A0AA41Y549</accession>
<dbReference type="Proteomes" id="UP001163821">
    <property type="component" value="Unassembled WGS sequence"/>
</dbReference>
<dbReference type="InterPro" id="IPR014001">
    <property type="entry name" value="Helicase_ATP-bd"/>
</dbReference>
<keyword evidence="4" id="KW-0378">Hydrolase</keyword>
<dbReference type="GO" id="GO:0005524">
    <property type="term" value="F:ATP binding"/>
    <property type="evidence" value="ECO:0007669"/>
    <property type="project" value="UniProtKB-KW"/>
</dbReference>
<name>A0AA41Y549_9BACT</name>
<evidence type="ECO:0000313" key="16">
    <source>
        <dbReference type="EMBL" id="MCW0482109.1"/>
    </source>
</evidence>
<comment type="catalytic activity">
    <reaction evidence="9">
        <text>Couples ATP hydrolysis with the unwinding of duplex DNA by translocating in the 3'-5' direction.</text>
        <dbReference type="EC" id="5.6.2.4"/>
    </reaction>
</comment>
<dbReference type="SMART" id="SM00490">
    <property type="entry name" value="HELICc"/>
    <property type="match status" value="1"/>
</dbReference>
<dbReference type="EC" id="5.6.2.4" evidence="10"/>
<dbReference type="PANTHER" id="PTHR13710:SF105">
    <property type="entry name" value="ATP-DEPENDENT DNA HELICASE Q1"/>
    <property type="match status" value="1"/>
</dbReference>
<comment type="caution">
    <text evidence="16">The sequence shown here is derived from an EMBL/GenBank/DDBJ whole genome shotgun (WGS) entry which is preliminary data.</text>
</comment>
<proteinExistence type="inferred from homology"/>
<dbReference type="NCBIfam" id="TIGR00614">
    <property type="entry name" value="recQ_fam"/>
    <property type="match status" value="1"/>
</dbReference>
<dbReference type="GO" id="GO:0043138">
    <property type="term" value="F:3'-5' DNA helicase activity"/>
    <property type="evidence" value="ECO:0007669"/>
    <property type="project" value="UniProtKB-EC"/>
</dbReference>
<dbReference type="FunFam" id="3.40.50.300:FF:001389">
    <property type="entry name" value="ATP-dependent DNA helicase RecQ"/>
    <property type="match status" value="1"/>
</dbReference>
<feature type="domain" description="Helicase C-terminal" evidence="15">
    <location>
        <begin position="214"/>
        <end position="360"/>
    </location>
</feature>
<evidence type="ECO:0000256" key="2">
    <source>
        <dbReference type="ARBA" id="ARBA00022723"/>
    </source>
</evidence>
<evidence type="ECO:0000256" key="5">
    <source>
        <dbReference type="ARBA" id="ARBA00022806"/>
    </source>
</evidence>
<dbReference type="InterPro" id="IPR027417">
    <property type="entry name" value="P-loop_NTPase"/>
</dbReference>
<dbReference type="InterPro" id="IPR036388">
    <property type="entry name" value="WH-like_DNA-bd_sf"/>
</dbReference>
<dbReference type="PROSITE" id="PS51192">
    <property type="entry name" value="HELICASE_ATP_BIND_1"/>
    <property type="match status" value="1"/>
</dbReference>
<evidence type="ECO:0000256" key="11">
    <source>
        <dbReference type="ARBA" id="ARBA00044535"/>
    </source>
</evidence>
<dbReference type="PANTHER" id="PTHR13710">
    <property type="entry name" value="DNA HELICASE RECQ FAMILY MEMBER"/>
    <property type="match status" value="1"/>
</dbReference>
<reference evidence="16" key="1">
    <citation type="submission" date="2022-10" db="EMBL/GenBank/DDBJ databases">
        <title>Gaoshiqiia sediminis gen. nov., sp. nov., isolated from coastal sediment.</title>
        <authorList>
            <person name="Yu W.X."/>
            <person name="Mu D.S."/>
            <person name="Du J.Z."/>
            <person name="Liang Y.Q."/>
        </authorList>
    </citation>
    <scope>NUCLEOTIDE SEQUENCE</scope>
    <source>
        <strain evidence="16">A06</strain>
    </source>
</reference>
<dbReference type="Pfam" id="PF16124">
    <property type="entry name" value="RecQ_Zn_bind"/>
    <property type="match status" value="1"/>
</dbReference>
<evidence type="ECO:0000256" key="3">
    <source>
        <dbReference type="ARBA" id="ARBA00022741"/>
    </source>
</evidence>
<dbReference type="GO" id="GO:0005737">
    <property type="term" value="C:cytoplasm"/>
    <property type="evidence" value="ECO:0007669"/>
    <property type="project" value="TreeGrafter"/>
</dbReference>
<dbReference type="SUPFAM" id="SSF52540">
    <property type="entry name" value="P-loop containing nucleoside triphosphate hydrolases"/>
    <property type="match status" value="1"/>
</dbReference>
<evidence type="ECO:0000256" key="4">
    <source>
        <dbReference type="ARBA" id="ARBA00022801"/>
    </source>
</evidence>
<evidence type="ECO:0000256" key="6">
    <source>
        <dbReference type="ARBA" id="ARBA00022840"/>
    </source>
</evidence>
<dbReference type="GO" id="GO:0016787">
    <property type="term" value="F:hydrolase activity"/>
    <property type="evidence" value="ECO:0007669"/>
    <property type="project" value="UniProtKB-KW"/>
</dbReference>
<keyword evidence="7" id="KW-0238">DNA-binding</keyword>
<dbReference type="InterPro" id="IPR001650">
    <property type="entry name" value="Helicase_C-like"/>
</dbReference>
<dbReference type="GO" id="GO:0046872">
    <property type="term" value="F:metal ion binding"/>
    <property type="evidence" value="ECO:0007669"/>
    <property type="project" value="UniProtKB-KW"/>
</dbReference>
<dbReference type="RefSeq" id="WP_282590717.1">
    <property type="nucleotide sequence ID" value="NZ_JAPAAF010000005.1"/>
</dbReference>
<keyword evidence="2" id="KW-0479">Metal-binding</keyword>
<dbReference type="GO" id="GO:0043590">
    <property type="term" value="C:bacterial nucleoid"/>
    <property type="evidence" value="ECO:0007669"/>
    <property type="project" value="TreeGrafter"/>
</dbReference>
<evidence type="ECO:0000313" key="17">
    <source>
        <dbReference type="Proteomes" id="UP001163821"/>
    </source>
</evidence>
<evidence type="ECO:0000256" key="1">
    <source>
        <dbReference type="ARBA" id="ARBA00005446"/>
    </source>
</evidence>
<dbReference type="CDD" id="cd17920">
    <property type="entry name" value="DEXHc_RecQ"/>
    <property type="match status" value="1"/>
</dbReference>
<evidence type="ECO:0000256" key="7">
    <source>
        <dbReference type="ARBA" id="ARBA00023125"/>
    </source>
</evidence>
<feature type="domain" description="Helicase ATP-binding" evidence="14">
    <location>
        <begin position="25"/>
        <end position="193"/>
    </location>
</feature>
<dbReference type="InterPro" id="IPR004589">
    <property type="entry name" value="DNA_helicase_ATP-dep_RecQ"/>
</dbReference>
<dbReference type="Gene3D" id="1.10.10.10">
    <property type="entry name" value="Winged helix-like DNA-binding domain superfamily/Winged helix DNA-binding domain"/>
    <property type="match status" value="1"/>
</dbReference>
<evidence type="ECO:0000256" key="9">
    <source>
        <dbReference type="ARBA" id="ARBA00034617"/>
    </source>
</evidence>
<dbReference type="GO" id="GO:0009378">
    <property type="term" value="F:four-way junction helicase activity"/>
    <property type="evidence" value="ECO:0007669"/>
    <property type="project" value="TreeGrafter"/>
</dbReference>